<evidence type="ECO:0000313" key="2">
    <source>
        <dbReference type="EMBL" id="APU16628.1"/>
    </source>
</evidence>
<dbReference type="Proteomes" id="UP000185511">
    <property type="component" value="Chromosome"/>
</dbReference>
<reference evidence="3" key="1">
    <citation type="submission" date="2016-06" db="EMBL/GenBank/DDBJ databases">
        <title>Complete genome sequence of Actinoalloteichus fjordicus DSM 46855 (=ADI127-17), type strain of the new species Actinoalloteichus fjordicus.</title>
        <authorList>
            <person name="Ruckert C."/>
            <person name="Nouioui I."/>
            <person name="Willmese J."/>
            <person name="van Wezel G."/>
            <person name="Klenk H.-P."/>
            <person name="Kalinowski J."/>
            <person name="Zotchev S.B."/>
        </authorList>
    </citation>
    <scope>NUCLEOTIDE SEQUENCE [LARGE SCALE GENOMIC DNA]</scope>
    <source>
        <strain evidence="3">ADI127-7</strain>
    </source>
</reference>
<proteinExistence type="predicted"/>
<evidence type="ECO:0000313" key="3">
    <source>
        <dbReference type="Proteomes" id="UP000185511"/>
    </source>
</evidence>
<dbReference type="RefSeq" id="WP_075742137.1">
    <property type="nucleotide sequence ID" value="NZ_CP016076.1"/>
</dbReference>
<accession>A0AAC9PTY0</accession>
<dbReference type="AlphaFoldDB" id="A0AAC9PTY0"/>
<evidence type="ECO:0000256" key="1">
    <source>
        <dbReference type="SAM" id="MobiDB-lite"/>
    </source>
</evidence>
<dbReference type="KEGG" id="acad:UA74_23050"/>
<dbReference type="EMBL" id="CP016076">
    <property type="protein sequence ID" value="APU16628.1"/>
    <property type="molecule type" value="Genomic_DNA"/>
</dbReference>
<sequence length="79" mass="8684">MSALDSVDSRPSTGTGDCIPLRDPETEAQPRALLLHPTTVATIADRAEAEDLSYSEALRRLVMDGHQLWADRSRAYSLD</sequence>
<name>A0AAC9PTY0_9PSEU</name>
<protein>
    <submittedName>
        <fullName evidence="2">Uncharacterized protein</fullName>
    </submittedName>
</protein>
<gene>
    <name evidence="2" type="ORF">UA74_23050</name>
</gene>
<keyword evidence="3" id="KW-1185">Reference proteome</keyword>
<organism evidence="2 3">
    <name type="scientific">Actinoalloteichus fjordicus</name>
    <dbReference type="NCBI Taxonomy" id="1612552"/>
    <lineage>
        <taxon>Bacteria</taxon>
        <taxon>Bacillati</taxon>
        <taxon>Actinomycetota</taxon>
        <taxon>Actinomycetes</taxon>
        <taxon>Pseudonocardiales</taxon>
        <taxon>Pseudonocardiaceae</taxon>
        <taxon>Actinoalloteichus</taxon>
    </lineage>
</organism>
<feature type="region of interest" description="Disordered" evidence="1">
    <location>
        <begin position="1"/>
        <end position="30"/>
    </location>
</feature>